<dbReference type="OrthoDB" id="4899213at2759"/>
<organism evidence="1 2">
    <name type="scientific">Trichoderma harzianum</name>
    <name type="common">Hypocrea lixii</name>
    <dbReference type="NCBI Taxonomy" id="5544"/>
    <lineage>
        <taxon>Eukaryota</taxon>
        <taxon>Fungi</taxon>
        <taxon>Dikarya</taxon>
        <taxon>Ascomycota</taxon>
        <taxon>Pezizomycotina</taxon>
        <taxon>Sordariomycetes</taxon>
        <taxon>Hypocreomycetidae</taxon>
        <taxon>Hypocreales</taxon>
        <taxon>Hypocreaceae</taxon>
        <taxon>Trichoderma</taxon>
    </lineage>
</organism>
<accession>A0A2K0U3A5</accession>
<sequence length="159" mass="18335">MCQQSKSTILSFRGLLVSIISKTGYYIRLFRIIPDEPPAHKENLRDLLRRLYKTVLQFGMLIVAMPAICFDSRAAAMLRAEFYNRETDVMLFESTWVVQRLERALELVVDFSDYETDTRYNYMESSQPDYDTLDHPTSLEQSIGPAHAVNRCQSSGPVL</sequence>
<name>A0A2K0U3A5_TRIHA</name>
<protein>
    <submittedName>
        <fullName evidence="1">Uncharacterized protein</fullName>
    </submittedName>
</protein>
<dbReference type="EMBL" id="MTYI01000111">
    <property type="protein sequence ID" value="PNP52255.1"/>
    <property type="molecule type" value="Genomic_DNA"/>
</dbReference>
<comment type="caution">
    <text evidence="1">The sequence shown here is derived from an EMBL/GenBank/DDBJ whole genome shotgun (WGS) entry which is preliminary data.</text>
</comment>
<proteinExistence type="predicted"/>
<dbReference type="AlphaFoldDB" id="A0A2K0U3A5"/>
<gene>
    <name evidence="1" type="ORF">THARTR1_07464</name>
</gene>
<dbReference type="Proteomes" id="UP000236290">
    <property type="component" value="Unassembled WGS sequence"/>
</dbReference>
<evidence type="ECO:0000313" key="1">
    <source>
        <dbReference type="EMBL" id="PNP52255.1"/>
    </source>
</evidence>
<evidence type="ECO:0000313" key="2">
    <source>
        <dbReference type="Proteomes" id="UP000236290"/>
    </source>
</evidence>
<reference evidence="1 2" key="1">
    <citation type="submission" date="2017-02" db="EMBL/GenBank/DDBJ databases">
        <title>Genomes of Trichoderma spp. with biocontrol activity.</title>
        <authorList>
            <person name="Gardiner D."/>
            <person name="Kazan K."/>
            <person name="Vos C."/>
            <person name="Harvey P."/>
        </authorList>
    </citation>
    <scope>NUCLEOTIDE SEQUENCE [LARGE SCALE GENOMIC DNA]</scope>
    <source>
        <strain evidence="1 2">Tr1</strain>
    </source>
</reference>